<dbReference type="SUPFAM" id="SSF50978">
    <property type="entry name" value="WD40 repeat-like"/>
    <property type="match status" value="1"/>
</dbReference>
<evidence type="ECO:0000256" key="7">
    <source>
        <dbReference type="ARBA" id="ARBA00076453"/>
    </source>
</evidence>
<dbReference type="InterPro" id="IPR040315">
    <property type="entry name" value="WDR46/Utp7"/>
</dbReference>
<dbReference type="SMART" id="SM01033">
    <property type="entry name" value="BING4CT"/>
    <property type="match status" value="1"/>
</dbReference>
<dbReference type="InterPro" id="IPR036322">
    <property type="entry name" value="WD40_repeat_dom_sf"/>
</dbReference>
<name>A0A437AMK4_9MICR</name>
<evidence type="ECO:0000256" key="4">
    <source>
        <dbReference type="ARBA" id="ARBA00022574"/>
    </source>
</evidence>
<evidence type="ECO:0000313" key="10">
    <source>
        <dbReference type="Proteomes" id="UP000282876"/>
    </source>
</evidence>
<comment type="function">
    <text evidence="1">Involved in nucleolar processing of pre-18S ribosomal RNA.</text>
</comment>
<feature type="domain" description="BING4 C-terminal" evidence="8">
    <location>
        <begin position="306"/>
        <end position="388"/>
    </location>
</feature>
<keyword evidence="3" id="KW-0698">rRNA processing</keyword>
<dbReference type="InterPro" id="IPR015943">
    <property type="entry name" value="WD40/YVTN_repeat-like_dom_sf"/>
</dbReference>
<dbReference type="EMBL" id="RCSS01000218">
    <property type="protein sequence ID" value="RVD92445.1"/>
    <property type="molecule type" value="Genomic_DNA"/>
</dbReference>
<dbReference type="GO" id="GO:0032040">
    <property type="term" value="C:small-subunit processome"/>
    <property type="evidence" value="ECO:0007669"/>
    <property type="project" value="TreeGrafter"/>
</dbReference>
<keyword evidence="5" id="KW-0677">Repeat</keyword>
<comment type="subcellular location">
    <subcellularLocation>
        <location evidence="2">Nucleus</location>
        <location evidence="2">Nucleolus</location>
    </subcellularLocation>
</comment>
<evidence type="ECO:0000256" key="2">
    <source>
        <dbReference type="ARBA" id="ARBA00004604"/>
    </source>
</evidence>
<dbReference type="Proteomes" id="UP000282876">
    <property type="component" value="Unassembled WGS sequence"/>
</dbReference>
<gene>
    <name evidence="9" type="ORF">TUBRATIS_10500</name>
</gene>
<dbReference type="Pfam" id="PF08149">
    <property type="entry name" value="BING4CT"/>
    <property type="match status" value="1"/>
</dbReference>
<dbReference type="GO" id="GO:0030686">
    <property type="term" value="C:90S preribosome"/>
    <property type="evidence" value="ECO:0007669"/>
    <property type="project" value="TreeGrafter"/>
</dbReference>
<keyword evidence="4" id="KW-0853">WD repeat</keyword>
<dbReference type="GO" id="GO:0000462">
    <property type="term" value="P:maturation of SSU-rRNA from tricistronic rRNA transcript (SSU-rRNA, 5.8S rRNA, LSU-rRNA)"/>
    <property type="evidence" value="ECO:0007669"/>
    <property type="project" value="TreeGrafter"/>
</dbReference>
<dbReference type="InterPro" id="IPR012952">
    <property type="entry name" value="BING4_C_dom"/>
</dbReference>
<dbReference type="PANTHER" id="PTHR14085">
    <property type="entry name" value="WD-REPEAT PROTEIN BING4"/>
    <property type="match status" value="1"/>
</dbReference>
<dbReference type="VEuPathDB" id="MicrosporidiaDB:TUBRATIS_10500"/>
<evidence type="ECO:0000256" key="6">
    <source>
        <dbReference type="ARBA" id="ARBA00023242"/>
    </source>
</evidence>
<dbReference type="Gene3D" id="2.130.10.10">
    <property type="entry name" value="YVTN repeat-like/Quinoprotein amine dehydrogenase"/>
    <property type="match status" value="1"/>
</dbReference>
<evidence type="ECO:0000256" key="3">
    <source>
        <dbReference type="ARBA" id="ARBA00022552"/>
    </source>
</evidence>
<dbReference type="PANTHER" id="PTHR14085:SF3">
    <property type="entry name" value="WD REPEAT-CONTAINING PROTEIN 46"/>
    <property type="match status" value="1"/>
</dbReference>
<protein>
    <recommendedName>
        <fullName evidence="7">U three protein 7</fullName>
    </recommendedName>
</protein>
<dbReference type="FunFam" id="2.130.10.10:FF:000378">
    <property type="entry name" value="U3 small nucleolar RNA-associated protein 7"/>
    <property type="match status" value="1"/>
</dbReference>
<evidence type="ECO:0000259" key="8">
    <source>
        <dbReference type="SMART" id="SM01033"/>
    </source>
</evidence>
<keyword evidence="10" id="KW-1185">Reference proteome</keyword>
<proteinExistence type="predicted"/>
<accession>A0A437AMK4</accession>
<sequence length="419" mass="48733">MPSKLSNLKKETNLESEAKKDLKSLDILETRQQGCIEGVEDTTKLTQDEILKHVPLITAEKAFSLDLKNGPFSVKYLRNGRHLLLYNSKGYISSFDVKSLNINFERNFENEIYDSVYLHNELFFSTAQKKNVFIYNNQGVEVHCCRDNRNVFKLEFLSFHFLLVSLSKDRILRYQDTSTGKMIKEIFVKENFKCMTQNKSNGIIFTGNDKGTVSLWSPNSKEYLTKVLCSKGNITSLEVEKNGNYFFTSSGLFLNFFDIRNFYKPMHSLKMNRNVKNVGLSDTNLLAVNLGRKIEIYKNIFTNPEKYLIHSDDYLINDLKFCPYEDILTLGTQNGIKNLVVPGCGDPIFDALEESPFYTKTQRRELEIKKLLEKIPYTFIGQESLFNPQSKKIEESNKNFKRYFEKSKETPLERIFKKE</sequence>
<evidence type="ECO:0000256" key="5">
    <source>
        <dbReference type="ARBA" id="ARBA00022737"/>
    </source>
</evidence>
<dbReference type="OrthoDB" id="10251154at2759"/>
<dbReference type="STRING" id="291195.A0A437AMK4"/>
<evidence type="ECO:0000256" key="1">
    <source>
        <dbReference type="ARBA" id="ARBA00004099"/>
    </source>
</evidence>
<keyword evidence="6" id="KW-0539">Nucleus</keyword>
<dbReference type="AlphaFoldDB" id="A0A437AMK4"/>
<organism evidence="9 10">
    <name type="scientific">Tubulinosema ratisbonensis</name>
    <dbReference type="NCBI Taxonomy" id="291195"/>
    <lineage>
        <taxon>Eukaryota</taxon>
        <taxon>Fungi</taxon>
        <taxon>Fungi incertae sedis</taxon>
        <taxon>Microsporidia</taxon>
        <taxon>Tubulinosematoidea</taxon>
        <taxon>Tubulinosematidae</taxon>
        <taxon>Tubulinosema</taxon>
    </lineage>
</organism>
<evidence type="ECO:0000313" key="9">
    <source>
        <dbReference type="EMBL" id="RVD92445.1"/>
    </source>
</evidence>
<reference evidence="9 10" key="1">
    <citation type="submission" date="2018-10" db="EMBL/GenBank/DDBJ databases">
        <title>Draft genome sequence of the microsporidian Tubulinosema ratisbonensis.</title>
        <authorList>
            <person name="Polonais V."/>
            <person name="Peyretaillade E."/>
            <person name="Niehus S."/>
            <person name="Wawrzyniak I."/>
            <person name="Franchet A."/>
            <person name="Gaspin C."/>
            <person name="Reichstadt M."/>
            <person name="Belser C."/>
            <person name="Labadie K."/>
            <person name="Delbac F."/>
            <person name="Ferrandon D."/>
        </authorList>
    </citation>
    <scope>NUCLEOTIDE SEQUENCE [LARGE SCALE GENOMIC DNA]</scope>
    <source>
        <strain evidence="9 10">Franzen</strain>
    </source>
</reference>
<comment type="caution">
    <text evidence="9">The sequence shown here is derived from an EMBL/GenBank/DDBJ whole genome shotgun (WGS) entry which is preliminary data.</text>
</comment>